<organism evidence="1 2">
    <name type="scientific">Maribacter dokdonensis</name>
    <dbReference type="NCBI Taxonomy" id="320912"/>
    <lineage>
        <taxon>Bacteria</taxon>
        <taxon>Pseudomonadati</taxon>
        <taxon>Bacteroidota</taxon>
        <taxon>Flavobacteriia</taxon>
        <taxon>Flavobacteriales</taxon>
        <taxon>Flavobacteriaceae</taxon>
        <taxon>Maribacter</taxon>
    </lineage>
</organism>
<reference evidence="1 2" key="1">
    <citation type="submission" date="2016-10" db="EMBL/GenBank/DDBJ databases">
        <authorList>
            <person name="de Groot N.N."/>
        </authorList>
    </citation>
    <scope>NUCLEOTIDE SEQUENCE [LARGE SCALE GENOMIC DNA]</scope>
    <source>
        <strain evidence="1 2">MAR_2009_71</strain>
    </source>
</reference>
<dbReference type="OrthoDB" id="2936081at2"/>
<accession>A0A1H4JG24</accession>
<evidence type="ECO:0008006" key="3">
    <source>
        <dbReference type="Google" id="ProtNLM"/>
    </source>
</evidence>
<protein>
    <recommendedName>
        <fullName evidence="3">DUF2750 domain-containing protein</fullName>
    </recommendedName>
</protein>
<dbReference type="InterPro" id="IPR021284">
    <property type="entry name" value="DUF2750"/>
</dbReference>
<name>A0A1H4JG24_9FLAO</name>
<sequence>MAQGSDIIANRYRNFIKTVCETDIVYALQNHEGFAMASSVQYGDEFDQPVGILCFWAIHGRANSCIINQWADYRITEISLAEFIETWGVGMENDGILAGIGFDQKMFGYEAKPLDLILDLVAEIKATKKNISLQKFENLADLEEQAKIANR</sequence>
<dbReference type="RefSeq" id="WP_074669849.1">
    <property type="nucleotide sequence ID" value="NZ_FNTB01000001.1"/>
</dbReference>
<dbReference type="AlphaFoldDB" id="A0A1H4JG24"/>
<dbReference type="Proteomes" id="UP000183038">
    <property type="component" value="Unassembled WGS sequence"/>
</dbReference>
<gene>
    <name evidence="1" type="ORF">SAMN05192540_0354</name>
</gene>
<dbReference type="EMBL" id="FNTB01000001">
    <property type="protein sequence ID" value="SEB45240.1"/>
    <property type="molecule type" value="Genomic_DNA"/>
</dbReference>
<evidence type="ECO:0000313" key="2">
    <source>
        <dbReference type="Proteomes" id="UP000183038"/>
    </source>
</evidence>
<proteinExistence type="predicted"/>
<dbReference type="Pfam" id="PF11042">
    <property type="entry name" value="DUF2750"/>
    <property type="match status" value="1"/>
</dbReference>
<evidence type="ECO:0000313" key="1">
    <source>
        <dbReference type="EMBL" id="SEB45240.1"/>
    </source>
</evidence>